<proteinExistence type="predicted"/>
<dbReference type="Gramene" id="Mp4g17470.1">
    <property type="protein sequence ID" value="Mp4g17470.1.cds"/>
    <property type="gene ID" value="Mp4g17470"/>
</dbReference>
<dbReference type="Proteomes" id="UP000244005">
    <property type="component" value="Unassembled WGS sequence"/>
</dbReference>
<sequence>MIRLPVSRSLRRIVFLNDWFCCLEKSKSMKLWDHEGGLDPGEHATSCSNPCYHATIKLLQFCHGNTTVEKQ</sequence>
<evidence type="ECO:0000313" key="2">
    <source>
        <dbReference type="Proteomes" id="UP000244005"/>
    </source>
</evidence>
<evidence type="ECO:0000313" key="1">
    <source>
        <dbReference type="EMBL" id="PTQ40127.1"/>
    </source>
</evidence>
<accession>A0A2R6X1Z4</accession>
<dbReference type="EMBL" id="KZ772713">
    <property type="protein sequence ID" value="PTQ40127.1"/>
    <property type="molecule type" value="Genomic_DNA"/>
</dbReference>
<keyword evidence="2" id="KW-1185">Reference proteome</keyword>
<name>A0A2R6X1Z4_MARPO</name>
<dbReference type="AlphaFoldDB" id="A0A2R6X1Z4"/>
<reference evidence="2" key="1">
    <citation type="journal article" date="2017" name="Cell">
        <title>Insights into land plant evolution garnered from the Marchantia polymorpha genome.</title>
        <authorList>
            <person name="Bowman J.L."/>
            <person name="Kohchi T."/>
            <person name="Yamato K.T."/>
            <person name="Jenkins J."/>
            <person name="Shu S."/>
            <person name="Ishizaki K."/>
            <person name="Yamaoka S."/>
            <person name="Nishihama R."/>
            <person name="Nakamura Y."/>
            <person name="Berger F."/>
            <person name="Adam C."/>
            <person name="Aki S.S."/>
            <person name="Althoff F."/>
            <person name="Araki T."/>
            <person name="Arteaga-Vazquez M.A."/>
            <person name="Balasubrmanian S."/>
            <person name="Barry K."/>
            <person name="Bauer D."/>
            <person name="Boehm C.R."/>
            <person name="Briginshaw L."/>
            <person name="Caballero-Perez J."/>
            <person name="Catarino B."/>
            <person name="Chen F."/>
            <person name="Chiyoda S."/>
            <person name="Chovatia M."/>
            <person name="Davies K.M."/>
            <person name="Delmans M."/>
            <person name="Demura T."/>
            <person name="Dierschke T."/>
            <person name="Dolan L."/>
            <person name="Dorantes-Acosta A.E."/>
            <person name="Eklund D.M."/>
            <person name="Florent S.N."/>
            <person name="Flores-Sandoval E."/>
            <person name="Fujiyama A."/>
            <person name="Fukuzawa H."/>
            <person name="Galik B."/>
            <person name="Grimanelli D."/>
            <person name="Grimwood J."/>
            <person name="Grossniklaus U."/>
            <person name="Hamada T."/>
            <person name="Haseloff J."/>
            <person name="Hetherington A.J."/>
            <person name="Higo A."/>
            <person name="Hirakawa Y."/>
            <person name="Hundley H.N."/>
            <person name="Ikeda Y."/>
            <person name="Inoue K."/>
            <person name="Inoue S.I."/>
            <person name="Ishida S."/>
            <person name="Jia Q."/>
            <person name="Kakita M."/>
            <person name="Kanazawa T."/>
            <person name="Kawai Y."/>
            <person name="Kawashima T."/>
            <person name="Kennedy M."/>
            <person name="Kinose K."/>
            <person name="Kinoshita T."/>
            <person name="Kohara Y."/>
            <person name="Koide E."/>
            <person name="Komatsu K."/>
            <person name="Kopischke S."/>
            <person name="Kubo M."/>
            <person name="Kyozuka J."/>
            <person name="Lagercrantz U."/>
            <person name="Lin S.S."/>
            <person name="Lindquist E."/>
            <person name="Lipzen A.M."/>
            <person name="Lu C.W."/>
            <person name="De Luna E."/>
            <person name="Martienssen R.A."/>
            <person name="Minamino N."/>
            <person name="Mizutani M."/>
            <person name="Mizutani M."/>
            <person name="Mochizuki N."/>
            <person name="Monte I."/>
            <person name="Mosher R."/>
            <person name="Nagasaki H."/>
            <person name="Nakagami H."/>
            <person name="Naramoto S."/>
            <person name="Nishitani K."/>
            <person name="Ohtani M."/>
            <person name="Okamoto T."/>
            <person name="Okumura M."/>
            <person name="Phillips J."/>
            <person name="Pollak B."/>
            <person name="Reinders A."/>
            <person name="Rovekamp M."/>
            <person name="Sano R."/>
            <person name="Sawa S."/>
            <person name="Schmid M.W."/>
            <person name="Shirakawa M."/>
            <person name="Solano R."/>
            <person name="Spunde A."/>
            <person name="Suetsugu N."/>
            <person name="Sugano S."/>
            <person name="Sugiyama A."/>
            <person name="Sun R."/>
            <person name="Suzuki Y."/>
            <person name="Takenaka M."/>
            <person name="Takezawa D."/>
            <person name="Tomogane H."/>
            <person name="Tsuzuki M."/>
            <person name="Ueda T."/>
            <person name="Umeda M."/>
            <person name="Ward J.M."/>
            <person name="Watanabe Y."/>
            <person name="Yazaki K."/>
            <person name="Yokoyama R."/>
            <person name="Yoshitake Y."/>
            <person name="Yotsui I."/>
            <person name="Zachgo S."/>
            <person name="Schmutz J."/>
        </authorList>
    </citation>
    <scope>NUCLEOTIDE SEQUENCE [LARGE SCALE GENOMIC DNA]</scope>
    <source>
        <strain evidence="2">Tak-1</strain>
    </source>
</reference>
<organism evidence="1 2">
    <name type="scientific">Marchantia polymorpha</name>
    <name type="common">Common liverwort</name>
    <name type="synonym">Marchantia aquatica</name>
    <dbReference type="NCBI Taxonomy" id="3197"/>
    <lineage>
        <taxon>Eukaryota</taxon>
        <taxon>Viridiplantae</taxon>
        <taxon>Streptophyta</taxon>
        <taxon>Embryophyta</taxon>
        <taxon>Marchantiophyta</taxon>
        <taxon>Marchantiopsida</taxon>
        <taxon>Marchantiidae</taxon>
        <taxon>Marchantiales</taxon>
        <taxon>Marchantiaceae</taxon>
        <taxon>Marchantia</taxon>
    </lineage>
</organism>
<gene>
    <name evidence="1" type="ORF">MARPO_0041s0029</name>
</gene>
<protein>
    <submittedName>
        <fullName evidence="1">Uncharacterized protein</fullName>
    </submittedName>
</protein>